<keyword evidence="2" id="KW-1185">Reference proteome</keyword>
<name>D3ENF5_ATETH</name>
<accession>D3ENF5</accession>
<proteinExistence type="predicted"/>
<reference evidence="1 2" key="1">
    <citation type="journal article" date="2010" name="Nature">
        <title>Metabolic streamlining in an open-ocean nitrogen-fixing cyanobacterium.</title>
        <authorList>
            <person name="Tripp H.J."/>
            <person name="Bench S.R."/>
            <person name="Turk K.A."/>
            <person name="Foster R.A."/>
            <person name="Desany B.A."/>
            <person name="Niazi F."/>
            <person name="Affourtit J.P."/>
            <person name="Zehr J.P."/>
        </authorList>
    </citation>
    <scope>NUCLEOTIDE SEQUENCE [LARGE SCALE GENOMIC DNA]</scope>
    <source>
        <strain evidence="2">ALOHA</strain>
    </source>
</reference>
<organism evidence="2">
    <name type="scientific">Atelocyanobacterium thalassa (isolate ALOHA)</name>
    <dbReference type="NCBI Taxonomy" id="1453429"/>
    <lineage>
        <taxon>Bacteria</taxon>
        <taxon>Bacillati</taxon>
        <taxon>Cyanobacteriota</taxon>
        <taxon>Cyanophyceae</taxon>
        <taxon>Oscillatoriophycideae</taxon>
        <taxon>Chroococcales</taxon>
        <taxon>Aphanothecaceae</taxon>
        <taxon>Candidatus Atelocyanobacterium</taxon>
        <taxon>Candidatus Atelocyanobacterium thalassae</taxon>
    </lineage>
</organism>
<protein>
    <submittedName>
        <fullName evidence="1">Uncharacterized protein</fullName>
    </submittedName>
</protein>
<gene>
    <name evidence="1" type="ordered locus">UCYN_02600</name>
</gene>
<dbReference type="EMBL" id="CP001842">
    <property type="protein sequence ID" value="ADB95005.1"/>
    <property type="molecule type" value="Genomic_DNA"/>
</dbReference>
<dbReference type="AlphaFoldDB" id="D3ENF5"/>
<dbReference type="KEGG" id="cyu:UCYN_02600"/>
<sequence>MIEYFVKVTELVMILRTFKNQIFLVTGQFRNRLNKDLNANFLFNKELEYQ</sequence>
<evidence type="ECO:0000313" key="1">
    <source>
        <dbReference type="EMBL" id="ADB95005.1"/>
    </source>
</evidence>
<dbReference type="Proteomes" id="UP000001405">
    <property type="component" value="Chromosome"/>
</dbReference>
<dbReference type="HOGENOM" id="CLU_3115716_0_0_3"/>
<evidence type="ECO:0000313" key="2">
    <source>
        <dbReference type="Proteomes" id="UP000001405"/>
    </source>
</evidence>